<evidence type="ECO:0000313" key="2">
    <source>
        <dbReference type="Proteomes" id="UP000025227"/>
    </source>
</evidence>
<dbReference type="AlphaFoldDB" id="A0A7I4Z8I4"/>
<dbReference type="WBParaSite" id="HCON_00191350-00001">
    <property type="protein sequence ID" value="HCON_00191350-00001"/>
    <property type="gene ID" value="HCON_00191350"/>
</dbReference>
<accession>A0A7I4Z8I4</accession>
<proteinExistence type="predicted"/>
<sequence length="47" mass="5343">MSGTCSNDSCRRTKIVVLAAVFIIVGYVAYNAYEAKKRRDLRRSRGF</sequence>
<evidence type="ECO:0000313" key="3">
    <source>
        <dbReference type="WBParaSite" id="HCON_00191350-00001"/>
    </source>
</evidence>
<name>A0A7I4Z8I4_HAECO</name>
<organism evidence="2 3">
    <name type="scientific">Haemonchus contortus</name>
    <name type="common">Barber pole worm</name>
    <dbReference type="NCBI Taxonomy" id="6289"/>
    <lineage>
        <taxon>Eukaryota</taxon>
        <taxon>Metazoa</taxon>
        <taxon>Ecdysozoa</taxon>
        <taxon>Nematoda</taxon>
        <taxon>Chromadorea</taxon>
        <taxon>Rhabditida</taxon>
        <taxon>Rhabditina</taxon>
        <taxon>Rhabditomorpha</taxon>
        <taxon>Strongyloidea</taxon>
        <taxon>Trichostrongylidae</taxon>
        <taxon>Haemonchus</taxon>
    </lineage>
</organism>
<keyword evidence="1" id="KW-0812">Transmembrane</keyword>
<keyword evidence="1" id="KW-1133">Transmembrane helix</keyword>
<dbReference type="Proteomes" id="UP000025227">
    <property type="component" value="Unplaced"/>
</dbReference>
<evidence type="ECO:0000256" key="1">
    <source>
        <dbReference type="SAM" id="Phobius"/>
    </source>
</evidence>
<reference evidence="3" key="1">
    <citation type="submission" date="2020-12" db="UniProtKB">
        <authorList>
            <consortium name="WormBaseParasite"/>
        </authorList>
    </citation>
    <scope>IDENTIFICATION</scope>
    <source>
        <strain evidence="3">MHco3</strain>
    </source>
</reference>
<keyword evidence="2" id="KW-1185">Reference proteome</keyword>
<feature type="transmembrane region" description="Helical" evidence="1">
    <location>
        <begin position="15"/>
        <end position="33"/>
    </location>
</feature>
<protein>
    <submittedName>
        <fullName evidence="3">Small membrane protein</fullName>
    </submittedName>
</protein>
<keyword evidence="1" id="KW-0472">Membrane</keyword>